<keyword evidence="2" id="KW-1185">Reference proteome</keyword>
<proteinExistence type="predicted"/>
<evidence type="ECO:0000313" key="1">
    <source>
        <dbReference type="EMBL" id="CAK0831378.1"/>
    </source>
</evidence>
<dbReference type="EMBL" id="CAUYUJ010011225">
    <property type="protein sequence ID" value="CAK0831378.1"/>
    <property type="molecule type" value="Genomic_DNA"/>
</dbReference>
<name>A0ABN9SI82_9DINO</name>
<protein>
    <submittedName>
        <fullName evidence="1">Uncharacterized protein</fullName>
    </submittedName>
</protein>
<dbReference type="Proteomes" id="UP001189429">
    <property type="component" value="Unassembled WGS sequence"/>
</dbReference>
<sequence>MAAARAVLPCSRAATADAPVHECRDEHLPAPAMHAERCSASPLGVRRSRAQANRRRKRCRAFHAGATLGPPPGLDMVLLKDLEFKPMPQEEGSLAMEPKIDALTKNMELLTKNMESLAAEALPETSLDETKDAVAPLPRLARAFRLLENDVNIADSYKFPEEIVDAIRLGLTQSHNYFEALDIAMELAPTSQVWDQPRTPVQLGRLEVAPNDAMQKHENYYDALTRTITTEYAENFLCLLEDYG</sequence>
<gene>
    <name evidence="1" type="ORF">PCOR1329_LOCUS29705</name>
</gene>
<organism evidence="1 2">
    <name type="scientific">Prorocentrum cordatum</name>
    <dbReference type="NCBI Taxonomy" id="2364126"/>
    <lineage>
        <taxon>Eukaryota</taxon>
        <taxon>Sar</taxon>
        <taxon>Alveolata</taxon>
        <taxon>Dinophyceae</taxon>
        <taxon>Prorocentrales</taxon>
        <taxon>Prorocentraceae</taxon>
        <taxon>Prorocentrum</taxon>
    </lineage>
</organism>
<comment type="caution">
    <text evidence="1">The sequence shown here is derived from an EMBL/GenBank/DDBJ whole genome shotgun (WGS) entry which is preliminary data.</text>
</comment>
<evidence type="ECO:0000313" key="2">
    <source>
        <dbReference type="Proteomes" id="UP001189429"/>
    </source>
</evidence>
<reference evidence="1" key="1">
    <citation type="submission" date="2023-10" db="EMBL/GenBank/DDBJ databases">
        <authorList>
            <person name="Chen Y."/>
            <person name="Shah S."/>
            <person name="Dougan E. K."/>
            <person name="Thang M."/>
            <person name="Chan C."/>
        </authorList>
    </citation>
    <scope>NUCLEOTIDE SEQUENCE [LARGE SCALE GENOMIC DNA]</scope>
</reference>
<accession>A0ABN9SI82</accession>